<dbReference type="Pfam" id="PF17921">
    <property type="entry name" value="Integrase_H2C2"/>
    <property type="match status" value="1"/>
</dbReference>
<dbReference type="InterPro" id="IPR040676">
    <property type="entry name" value="DUF5641"/>
</dbReference>
<dbReference type="InterPro" id="IPR012337">
    <property type="entry name" value="RNaseH-like_sf"/>
</dbReference>
<evidence type="ECO:0000256" key="1">
    <source>
        <dbReference type="SAM" id="MobiDB-lite"/>
    </source>
</evidence>
<feature type="region of interest" description="Disordered" evidence="1">
    <location>
        <begin position="445"/>
        <end position="466"/>
    </location>
</feature>
<dbReference type="EnsemblMetazoa" id="AALFPA23_004361.R5287">
    <property type="protein sequence ID" value="AALFPA23_004361.P5287"/>
    <property type="gene ID" value="AALFPA23_004361"/>
</dbReference>
<evidence type="ECO:0000313" key="3">
    <source>
        <dbReference type="EnsemblMetazoa" id="AALFPA23_004361.P5287"/>
    </source>
</evidence>
<reference evidence="4" key="1">
    <citation type="journal article" date="2015" name="Proc. Natl. Acad. Sci. U.S.A.">
        <title>Genome sequence of the Asian Tiger mosquito, Aedes albopictus, reveals insights into its biology, genetics, and evolution.</title>
        <authorList>
            <person name="Chen X.G."/>
            <person name="Jiang X."/>
            <person name="Gu J."/>
            <person name="Xu M."/>
            <person name="Wu Y."/>
            <person name="Deng Y."/>
            <person name="Zhang C."/>
            <person name="Bonizzoni M."/>
            <person name="Dermauw W."/>
            <person name="Vontas J."/>
            <person name="Armbruster P."/>
            <person name="Huang X."/>
            <person name="Yang Y."/>
            <person name="Zhang H."/>
            <person name="He W."/>
            <person name="Peng H."/>
            <person name="Liu Y."/>
            <person name="Wu K."/>
            <person name="Chen J."/>
            <person name="Lirakis M."/>
            <person name="Topalis P."/>
            <person name="Van Leeuwen T."/>
            <person name="Hall A.B."/>
            <person name="Jiang X."/>
            <person name="Thorpe C."/>
            <person name="Mueller R.L."/>
            <person name="Sun C."/>
            <person name="Waterhouse R.M."/>
            <person name="Yan G."/>
            <person name="Tu Z.J."/>
            <person name="Fang X."/>
            <person name="James A.A."/>
        </authorList>
    </citation>
    <scope>NUCLEOTIDE SEQUENCE [LARGE SCALE GENOMIC DNA]</scope>
    <source>
        <strain evidence="4">Foshan</strain>
    </source>
</reference>
<dbReference type="Proteomes" id="UP000069940">
    <property type="component" value="Unassembled WGS sequence"/>
</dbReference>
<proteinExistence type="predicted"/>
<dbReference type="PROSITE" id="PS50994">
    <property type="entry name" value="INTEGRASE"/>
    <property type="match status" value="1"/>
</dbReference>
<dbReference type="InterPro" id="IPR041588">
    <property type="entry name" value="Integrase_H2C2"/>
</dbReference>
<accession>A0ABM1XZS2</accession>
<name>A0ABM1XZS2_AEDAL</name>
<dbReference type="PANTHER" id="PTHR47331">
    <property type="entry name" value="PHD-TYPE DOMAIN-CONTAINING PROTEIN"/>
    <property type="match status" value="1"/>
</dbReference>
<evidence type="ECO:0000313" key="4">
    <source>
        <dbReference type="Proteomes" id="UP000069940"/>
    </source>
</evidence>
<dbReference type="InterPro" id="IPR001584">
    <property type="entry name" value="Integrase_cat-core"/>
</dbReference>
<dbReference type="Gene3D" id="3.30.420.10">
    <property type="entry name" value="Ribonuclease H-like superfamily/Ribonuclease H"/>
    <property type="match status" value="1"/>
</dbReference>
<dbReference type="PANTHER" id="PTHR47331:SF1">
    <property type="entry name" value="GAG-LIKE PROTEIN"/>
    <property type="match status" value="1"/>
</dbReference>
<evidence type="ECO:0000259" key="2">
    <source>
        <dbReference type="PROSITE" id="PS50994"/>
    </source>
</evidence>
<reference evidence="3" key="2">
    <citation type="submission" date="2025-05" db="UniProtKB">
        <authorList>
            <consortium name="EnsemblMetazoa"/>
        </authorList>
    </citation>
    <scope>IDENTIFICATION</scope>
    <source>
        <strain evidence="3">Foshan</strain>
    </source>
</reference>
<dbReference type="InterPro" id="IPR036397">
    <property type="entry name" value="RNaseH_sf"/>
</dbReference>
<dbReference type="GeneID" id="134290520"/>
<protein>
    <recommendedName>
        <fullName evidence="2">Integrase catalytic domain-containing protein</fullName>
    </recommendedName>
</protein>
<keyword evidence="4" id="KW-1185">Reference proteome</keyword>
<dbReference type="Gene3D" id="1.10.340.70">
    <property type="match status" value="1"/>
</dbReference>
<feature type="domain" description="Integrase catalytic" evidence="2">
    <location>
        <begin position="140"/>
        <end position="326"/>
    </location>
</feature>
<dbReference type="Pfam" id="PF18701">
    <property type="entry name" value="DUF5641"/>
    <property type="match status" value="1"/>
</dbReference>
<dbReference type="RefSeq" id="XP_062713662.1">
    <property type="nucleotide sequence ID" value="XM_062857678.1"/>
</dbReference>
<dbReference type="SUPFAM" id="SSF53098">
    <property type="entry name" value="Ribonuclease H-like"/>
    <property type="match status" value="1"/>
</dbReference>
<organism evidence="3 4">
    <name type="scientific">Aedes albopictus</name>
    <name type="common">Asian tiger mosquito</name>
    <name type="synonym">Stegomyia albopicta</name>
    <dbReference type="NCBI Taxonomy" id="7160"/>
    <lineage>
        <taxon>Eukaryota</taxon>
        <taxon>Metazoa</taxon>
        <taxon>Ecdysozoa</taxon>
        <taxon>Arthropoda</taxon>
        <taxon>Hexapoda</taxon>
        <taxon>Insecta</taxon>
        <taxon>Pterygota</taxon>
        <taxon>Neoptera</taxon>
        <taxon>Endopterygota</taxon>
        <taxon>Diptera</taxon>
        <taxon>Nematocera</taxon>
        <taxon>Culicoidea</taxon>
        <taxon>Culicidae</taxon>
        <taxon>Culicinae</taxon>
        <taxon>Aedini</taxon>
        <taxon>Aedes</taxon>
        <taxon>Stegomyia</taxon>
    </lineage>
</organism>
<sequence>MESYPDEYVTLHHNRDNPDQQKMLDKSSPLWKQSPYLDNAGVIRMNSRIREAPIIPFHAKFPIILPKDHCITQLVVDNYHRRCLHANNETVLNRIRQRFCIPALRTLIKRTSRKCQRCRISKAVPNPPLMAPLPAVRLASFIRPFTNTGIDYFGPLMVKQGRSTIKRWIVLFTCLSIRAIHLEVAHGLTTQSCVMAIRRFVARRGAPETIFSDNGTNFVGANNLLKEELRTIEEQCAATFTNARTNWLFNPPAAPHMGGAWERLVRSVKTAMTAISDHPHHPSDEGLETIILEVEAMVNSRPLTHVPLDSAEDEALTPNHFLLYGTQGIIQPASLVDESRATLRDSWKLTKNLVDGFWRRWIREYLPDLAKRTKWHQPVRPLEKGDFVIVFDETKRNGWERGRIVQVVKGKDGQVRKATVQTASGVLTRPAVKLALLDVGELTTAEGSGSRNHTGGGMLSNPPCDN</sequence>